<protein>
    <submittedName>
        <fullName evidence="2">Uncharacterized protein</fullName>
    </submittedName>
</protein>
<sequence>MPKRQFVHGSHDEVIEDSEPEREEAQKRLKRDRQRQREMKKAKNLKVIEITDSDSNGNVASYIVQNTGLANGSPMPNAHAFDDVRASSTITSETGSLFSDVAVARVIADEAYNSAPANNIHLVPATHEESTDDEFDECTSKMRTKLSQFTFSQGSSVGNRVSRVPSIPIEIDMVKLSTAKAKKAKQNINAYLDFTEQQLKCLRKCISCDIKWTTRKTVAQKISHIEKCAKTGRLSNETMRILISREVESKSQLSKAQASAKAKKRQPSVQPAEERPPKTFLEDVLEEGEGQRIYRHQTRVIKSVKSVGETRNNILERAKLLFAQPSTSPVGWGDDGSVYPFIATQAFGASNLESRSTRHLSPERDDAEPPLTQVFAKSSLASSLMRPHSGLALESALCSRESSDVLPFSQTLAVLNPALNPDPSALRLSNESQYTTKFSKSCSTVEASADSTLQINLSPKRLRDDGLTEDDFISDEAIMINDESKSALMVQNQRRKMISDMELLFKLKIMILKDEKLYLKISRYEPIHFGVFMEMTGRLSIITCESSGSTD</sequence>
<evidence type="ECO:0000256" key="1">
    <source>
        <dbReference type="SAM" id="MobiDB-lite"/>
    </source>
</evidence>
<gene>
    <name evidence="2" type="ORF">EW145_g641</name>
</gene>
<dbReference type="AlphaFoldDB" id="A0A4S4LHK3"/>
<proteinExistence type="predicted"/>
<reference evidence="2 3" key="1">
    <citation type="submission" date="2019-02" db="EMBL/GenBank/DDBJ databases">
        <title>Genome sequencing of the rare red list fungi Phellinidium pouzarii.</title>
        <authorList>
            <person name="Buettner E."/>
            <person name="Kellner H."/>
        </authorList>
    </citation>
    <scope>NUCLEOTIDE SEQUENCE [LARGE SCALE GENOMIC DNA]</scope>
    <source>
        <strain evidence="2 3">DSM 108285</strain>
    </source>
</reference>
<comment type="caution">
    <text evidence="2">The sequence shown here is derived from an EMBL/GenBank/DDBJ whole genome shotgun (WGS) entry which is preliminary data.</text>
</comment>
<dbReference type="OrthoDB" id="5576441at2759"/>
<organism evidence="2 3">
    <name type="scientific">Phellinidium pouzarii</name>
    <dbReference type="NCBI Taxonomy" id="167371"/>
    <lineage>
        <taxon>Eukaryota</taxon>
        <taxon>Fungi</taxon>
        <taxon>Dikarya</taxon>
        <taxon>Basidiomycota</taxon>
        <taxon>Agaricomycotina</taxon>
        <taxon>Agaricomycetes</taxon>
        <taxon>Hymenochaetales</taxon>
        <taxon>Hymenochaetaceae</taxon>
        <taxon>Phellinidium</taxon>
    </lineage>
</organism>
<evidence type="ECO:0000313" key="2">
    <source>
        <dbReference type="EMBL" id="THH11484.1"/>
    </source>
</evidence>
<keyword evidence="3" id="KW-1185">Reference proteome</keyword>
<dbReference type="EMBL" id="SGPK01000013">
    <property type="protein sequence ID" value="THH11484.1"/>
    <property type="molecule type" value="Genomic_DNA"/>
</dbReference>
<feature type="region of interest" description="Disordered" evidence="1">
    <location>
        <begin position="253"/>
        <end position="279"/>
    </location>
</feature>
<evidence type="ECO:0000313" key="3">
    <source>
        <dbReference type="Proteomes" id="UP000308199"/>
    </source>
</evidence>
<feature type="region of interest" description="Disordered" evidence="1">
    <location>
        <begin position="1"/>
        <end position="39"/>
    </location>
</feature>
<accession>A0A4S4LHK3</accession>
<dbReference type="Proteomes" id="UP000308199">
    <property type="component" value="Unassembled WGS sequence"/>
</dbReference>
<name>A0A4S4LHK3_9AGAM</name>